<dbReference type="PANTHER" id="PTHR36577">
    <property type="entry name" value="DUF521 DOMAIN PROTEIN (AFU_ORTHOLOGUE AFUA_6G00490)"/>
    <property type="match status" value="1"/>
</dbReference>
<organism evidence="5 6">
    <name type="scientific">Aspergillus luchuensis (strain CBS 106.47)</name>
    <dbReference type="NCBI Taxonomy" id="1137211"/>
    <lineage>
        <taxon>Eukaryota</taxon>
        <taxon>Fungi</taxon>
        <taxon>Dikarya</taxon>
        <taxon>Ascomycota</taxon>
        <taxon>Pezizomycotina</taxon>
        <taxon>Eurotiomycetes</taxon>
        <taxon>Eurotiomycetidae</taxon>
        <taxon>Eurotiales</taxon>
        <taxon>Aspergillaceae</taxon>
        <taxon>Aspergillus</taxon>
        <taxon>Aspergillus subgen. Circumdati</taxon>
    </lineage>
</organism>
<keyword evidence="2" id="KW-0456">Lyase</keyword>
<evidence type="ECO:0000313" key="6">
    <source>
        <dbReference type="Proteomes" id="UP000184063"/>
    </source>
</evidence>
<dbReference type="OrthoDB" id="2594507at2759"/>
<dbReference type="Gene3D" id="3.50.30.10">
    <property type="entry name" value="Phosphohistidine domain"/>
    <property type="match status" value="1"/>
</dbReference>
<reference evidence="6" key="1">
    <citation type="journal article" date="2017" name="Genome Biol.">
        <title>Comparative genomics reveals high biological diversity and specific adaptations in the industrially and medically important fungal genus Aspergillus.</title>
        <authorList>
            <person name="de Vries R.P."/>
            <person name="Riley R."/>
            <person name="Wiebenga A."/>
            <person name="Aguilar-Osorio G."/>
            <person name="Amillis S."/>
            <person name="Uchima C.A."/>
            <person name="Anderluh G."/>
            <person name="Asadollahi M."/>
            <person name="Askin M."/>
            <person name="Barry K."/>
            <person name="Battaglia E."/>
            <person name="Bayram O."/>
            <person name="Benocci T."/>
            <person name="Braus-Stromeyer S.A."/>
            <person name="Caldana C."/>
            <person name="Canovas D."/>
            <person name="Cerqueira G.C."/>
            <person name="Chen F."/>
            <person name="Chen W."/>
            <person name="Choi C."/>
            <person name="Clum A."/>
            <person name="Dos Santos R.A."/>
            <person name="Damasio A.R."/>
            <person name="Diallinas G."/>
            <person name="Emri T."/>
            <person name="Fekete E."/>
            <person name="Flipphi M."/>
            <person name="Freyberg S."/>
            <person name="Gallo A."/>
            <person name="Gournas C."/>
            <person name="Habgood R."/>
            <person name="Hainaut M."/>
            <person name="Harispe M.L."/>
            <person name="Henrissat B."/>
            <person name="Hilden K.S."/>
            <person name="Hope R."/>
            <person name="Hossain A."/>
            <person name="Karabika E."/>
            <person name="Karaffa L."/>
            <person name="Karanyi Z."/>
            <person name="Krasevec N."/>
            <person name="Kuo A."/>
            <person name="Kusch H."/>
            <person name="LaButti K."/>
            <person name="Lagendijk E.L."/>
            <person name="Lapidus A."/>
            <person name="Levasseur A."/>
            <person name="Lindquist E."/>
            <person name="Lipzen A."/>
            <person name="Logrieco A.F."/>
            <person name="MacCabe A."/>
            <person name="Maekelae M.R."/>
            <person name="Malavazi I."/>
            <person name="Melin P."/>
            <person name="Meyer V."/>
            <person name="Mielnichuk N."/>
            <person name="Miskei M."/>
            <person name="Molnar A.P."/>
            <person name="Mule G."/>
            <person name="Ngan C.Y."/>
            <person name="Orejas M."/>
            <person name="Orosz E."/>
            <person name="Ouedraogo J.P."/>
            <person name="Overkamp K.M."/>
            <person name="Park H.-S."/>
            <person name="Perrone G."/>
            <person name="Piumi F."/>
            <person name="Punt P.J."/>
            <person name="Ram A.F."/>
            <person name="Ramon A."/>
            <person name="Rauscher S."/>
            <person name="Record E."/>
            <person name="Riano-Pachon D.M."/>
            <person name="Robert V."/>
            <person name="Roehrig J."/>
            <person name="Ruller R."/>
            <person name="Salamov A."/>
            <person name="Salih N.S."/>
            <person name="Samson R.A."/>
            <person name="Sandor E."/>
            <person name="Sanguinetti M."/>
            <person name="Schuetze T."/>
            <person name="Sepcic K."/>
            <person name="Shelest E."/>
            <person name="Sherlock G."/>
            <person name="Sophianopoulou V."/>
            <person name="Squina F.M."/>
            <person name="Sun H."/>
            <person name="Susca A."/>
            <person name="Todd R.B."/>
            <person name="Tsang A."/>
            <person name="Unkles S.E."/>
            <person name="van de Wiele N."/>
            <person name="van Rossen-Uffink D."/>
            <person name="Oliveira J.V."/>
            <person name="Vesth T.C."/>
            <person name="Visser J."/>
            <person name="Yu J.-H."/>
            <person name="Zhou M."/>
            <person name="Andersen M.R."/>
            <person name="Archer D.B."/>
            <person name="Baker S.E."/>
            <person name="Benoit I."/>
            <person name="Brakhage A.A."/>
            <person name="Braus G.H."/>
            <person name="Fischer R."/>
            <person name="Frisvad J.C."/>
            <person name="Goldman G.H."/>
            <person name="Houbraken J."/>
            <person name="Oakley B."/>
            <person name="Pocsi I."/>
            <person name="Scazzocchio C."/>
            <person name="Seiboth B."/>
            <person name="vanKuyk P.A."/>
            <person name="Wortman J."/>
            <person name="Dyer P.S."/>
            <person name="Grigoriev I.V."/>
        </authorList>
    </citation>
    <scope>NUCLEOTIDE SEQUENCE [LARGE SCALE GENOMIC DNA]</scope>
    <source>
        <strain evidence="6">CBS 106.47</strain>
    </source>
</reference>
<dbReference type="Pfam" id="PF04412">
    <property type="entry name" value="AcnX"/>
    <property type="match status" value="1"/>
</dbReference>
<keyword evidence="1" id="KW-0408">Iron</keyword>
<feature type="domain" description="Phosphomevalonate dehydratase small subunit-like" evidence="3">
    <location>
        <begin position="32"/>
        <end position="107"/>
    </location>
</feature>
<evidence type="ECO:0000259" key="3">
    <source>
        <dbReference type="Pfam" id="PF01989"/>
    </source>
</evidence>
<dbReference type="GO" id="GO:0016829">
    <property type="term" value="F:lyase activity"/>
    <property type="evidence" value="ECO:0007669"/>
    <property type="project" value="UniProtKB-KW"/>
</dbReference>
<name>A0A1M3TVE9_ASPLC</name>
<sequence length="519" mass="56001">MTLTLLEKRIFRGIPYVTGAASATLLAADLELSFWGGVDPRTGEIIDRFHPLSGRFLKDTILAIPGGRGSCGGSVIMMELILHGLGLKALIFERREEIIILGVMVAEESFNKTAAVVTLTPKDFCEALGWDGNTVLIRGELVSDASLKADSVNGSAKPAIDLNKIDFQLTDADRAVLDGATQELMDVGQAHVDGAWYGSGSIAFGQRLRDWGGKSQVPTTINALNVDQKRWRVLGITADFGSACDEMAKAFVDMGGKISFTCAPYLLDNIPRLGDPIAWGQSNAVIYANSVLGYALGAIATTHIPVITGLKHLKPSKDDFKAFSAAFATYSSAPTFHMVNLTPEAPTLEAVCANGMVPKAIDVDSKDLYAIWNEFNHGSEPREINLVSFGNPYFSCREIKEVARLCQGKTKKKKKDDVSVIVTCGRARYGLASQAGYVGELEKFGVQSLQDTCRCSIEEPVIPKYTRTIMTNSGNYIHYGPGITGRQFAFGTLEMCVDAACTGKTTGDPPSWLQGVRST</sequence>
<gene>
    <name evidence="5" type="ORF">ASPFODRAFT_29281</name>
</gene>
<dbReference type="CDD" id="cd01356">
    <property type="entry name" value="AcnX_swivel"/>
    <property type="match status" value="1"/>
</dbReference>
<accession>A0A1M3TVE9</accession>
<dbReference type="Proteomes" id="UP000184063">
    <property type="component" value="Unassembled WGS sequence"/>
</dbReference>
<feature type="domain" description="Phosphomevalonate dehydratase large subunit-like" evidence="4">
    <location>
        <begin position="291"/>
        <end position="498"/>
    </location>
</feature>
<evidence type="ECO:0000313" key="5">
    <source>
        <dbReference type="EMBL" id="OJZ90847.1"/>
    </source>
</evidence>
<dbReference type="VEuPathDB" id="FungiDB:ASPFODRAFT_29281"/>
<evidence type="ECO:0008006" key="7">
    <source>
        <dbReference type="Google" id="ProtNLM"/>
    </source>
</evidence>
<dbReference type="InterPro" id="IPR007506">
    <property type="entry name" value="PMDh-L-like_dom"/>
</dbReference>
<dbReference type="PANTHER" id="PTHR36577:SF3">
    <property type="entry name" value="DUF521 DOMAIN PROTEIN (AFU_ORTHOLOGUE AFUA_6G00490)"/>
    <property type="match status" value="1"/>
</dbReference>
<dbReference type="EMBL" id="KV878237">
    <property type="protein sequence ID" value="OJZ90847.1"/>
    <property type="molecule type" value="Genomic_DNA"/>
</dbReference>
<dbReference type="Pfam" id="PF01989">
    <property type="entry name" value="AcnX_swivel_put"/>
    <property type="match status" value="1"/>
</dbReference>
<protein>
    <recommendedName>
        <fullName evidence="7">Aconitase X catalytic domain-containing protein</fullName>
    </recommendedName>
</protein>
<proteinExistence type="predicted"/>
<evidence type="ECO:0000259" key="4">
    <source>
        <dbReference type="Pfam" id="PF04412"/>
    </source>
</evidence>
<evidence type="ECO:0000256" key="1">
    <source>
        <dbReference type="ARBA" id="ARBA00023004"/>
    </source>
</evidence>
<evidence type="ECO:0000256" key="2">
    <source>
        <dbReference type="ARBA" id="ARBA00023239"/>
    </source>
</evidence>
<dbReference type="AlphaFoldDB" id="A0A1M3TVE9"/>
<dbReference type="InterPro" id="IPR002840">
    <property type="entry name" value="PMDh-S-like_dom"/>
</dbReference>
<dbReference type="SUPFAM" id="SSF52016">
    <property type="entry name" value="LeuD/IlvD-like"/>
    <property type="match status" value="1"/>
</dbReference>